<feature type="domain" description="POTRA" evidence="10">
    <location>
        <begin position="76"/>
        <end position="144"/>
    </location>
</feature>
<evidence type="ECO:0000256" key="4">
    <source>
        <dbReference type="ARBA" id="ARBA00022692"/>
    </source>
</evidence>
<feature type="region of interest" description="Disordered" evidence="8">
    <location>
        <begin position="1"/>
        <end position="38"/>
    </location>
</feature>
<accession>A0A7S8FGJ9</accession>
<feature type="compositionally biased region" description="Basic residues" evidence="8">
    <location>
        <begin position="1"/>
        <end position="11"/>
    </location>
</feature>
<keyword evidence="3 11" id="KW-0132">Cell division</keyword>
<evidence type="ECO:0000313" key="12">
    <source>
        <dbReference type="Proteomes" id="UP000593737"/>
    </source>
</evidence>
<dbReference type="KEGG" id="nkf:Nkreftii_003388"/>
<dbReference type="Proteomes" id="UP000593737">
    <property type="component" value="Chromosome"/>
</dbReference>
<dbReference type="Pfam" id="PF08478">
    <property type="entry name" value="POTRA_1"/>
    <property type="match status" value="1"/>
</dbReference>
<evidence type="ECO:0000256" key="8">
    <source>
        <dbReference type="SAM" id="MobiDB-lite"/>
    </source>
</evidence>
<dbReference type="GO" id="GO:0016020">
    <property type="term" value="C:membrane"/>
    <property type="evidence" value="ECO:0007669"/>
    <property type="project" value="UniProtKB-SubCell"/>
</dbReference>
<dbReference type="InterPro" id="IPR045335">
    <property type="entry name" value="FtsQ_C_sf"/>
</dbReference>
<evidence type="ECO:0000256" key="9">
    <source>
        <dbReference type="SAM" id="Phobius"/>
    </source>
</evidence>
<sequence length="283" mass="31618">MMSLFLKKRQAKPVGPRKNQWRDPQGDRSKKHASREKAAKRNSLAHWAGVVTSAACGALFVVFGTNYSGPALQQLLEIKAITVDGLYHLDKQQILDLAKVKPGAPLYHIVTTVIKNQVEAHPWVKAAEVTRVPFHELRISVSERKPAVIVRTESQNFLCDEDGYVLNKLGQLDDTALPLVTGIDLQGLLQGTESVRHAVVSGIELAKVVGKSFEGRLQVLADNPSNLVALVQGMRFQFGDEALKEQWDRFRRAKPMLKARNLDGQERGVSEVDLRYENRIIVR</sequence>
<reference evidence="11 12" key="1">
    <citation type="journal article" date="2020" name="ISME J.">
        <title>Enrichment and physiological characterization of a novel comammox Nitrospira indicates ammonium inhibition of complete nitrification.</title>
        <authorList>
            <person name="Sakoula D."/>
            <person name="Koch H."/>
            <person name="Frank J."/>
            <person name="Jetten M.S.M."/>
            <person name="van Kessel M.A.H.J."/>
            <person name="Lucker S."/>
        </authorList>
    </citation>
    <scope>NUCLEOTIDE SEQUENCE [LARGE SCALE GENOMIC DNA]</scope>
    <source>
        <strain evidence="11">Comreactor17</strain>
    </source>
</reference>
<keyword evidence="2" id="KW-1003">Cell membrane</keyword>
<dbReference type="EMBL" id="CP047423">
    <property type="protein sequence ID" value="QPD05614.1"/>
    <property type="molecule type" value="Genomic_DNA"/>
</dbReference>
<keyword evidence="5 9" id="KW-1133">Transmembrane helix</keyword>
<protein>
    <submittedName>
        <fullName evidence="11">Cell division protein FtsQ</fullName>
    </submittedName>
</protein>
<dbReference type="AlphaFoldDB" id="A0A7S8FGJ9"/>
<dbReference type="Gene3D" id="3.40.50.11690">
    <property type="entry name" value="Cell division protein FtsQ/DivIB"/>
    <property type="match status" value="1"/>
</dbReference>
<dbReference type="PANTHER" id="PTHR35851">
    <property type="entry name" value="CELL DIVISION PROTEIN FTSQ"/>
    <property type="match status" value="1"/>
</dbReference>
<evidence type="ECO:0000256" key="3">
    <source>
        <dbReference type="ARBA" id="ARBA00022618"/>
    </source>
</evidence>
<evidence type="ECO:0000313" key="11">
    <source>
        <dbReference type="EMBL" id="QPD05614.1"/>
    </source>
</evidence>
<comment type="subcellular location">
    <subcellularLocation>
        <location evidence="1">Membrane</location>
    </subcellularLocation>
</comment>
<dbReference type="InterPro" id="IPR026579">
    <property type="entry name" value="FtsQ"/>
</dbReference>
<evidence type="ECO:0000256" key="7">
    <source>
        <dbReference type="ARBA" id="ARBA00023306"/>
    </source>
</evidence>
<evidence type="ECO:0000259" key="10">
    <source>
        <dbReference type="PROSITE" id="PS51779"/>
    </source>
</evidence>
<feature type="transmembrane region" description="Helical" evidence="9">
    <location>
        <begin position="44"/>
        <end position="64"/>
    </location>
</feature>
<gene>
    <name evidence="11" type="ORF">Nkreftii_003388</name>
</gene>
<name>A0A7S8FGJ9_9BACT</name>
<evidence type="ECO:0000256" key="5">
    <source>
        <dbReference type="ARBA" id="ARBA00022989"/>
    </source>
</evidence>
<keyword evidence="4 9" id="KW-0812">Transmembrane</keyword>
<evidence type="ECO:0000256" key="6">
    <source>
        <dbReference type="ARBA" id="ARBA00023136"/>
    </source>
</evidence>
<dbReference type="InterPro" id="IPR034746">
    <property type="entry name" value="POTRA"/>
</dbReference>
<keyword evidence="6 9" id="KW-0472">Membrane</keyword>
<keyword evidence="7" id="KW-0131">Cell cycle</keyword>
<proteinExistence type="predicted"/>
<dbReference type="PROSITE" id="PS51779">
    <property type="entry name" value="POTRA"/>
    <property type="match status" value="1"/>
</dbReference>
<evidence type="ECO:0000256" key="2">
    <source>
        <dbReference type="ARBA" id="ARBA00022475"/>
    </source>
</evidence>
<dbReference type="InterPro" id="IPR013685">
    <property type="entry name" value="POTRA_FtsQ_type"/>
</dbReference>
<feature type="compositionally biased region" description="Basic residues" evidence="8">
    <location>
        <begin position="29"/>
        <end position="38"/>
    </location>
</feature>
<dbReference type="PANTHER" id="PTHR35851:SF1">
    <property type="entry name" value="CELL DIVISION PROTEIN FTSQ"/>
    <property type="match status" value="1"/>
</dbReference>
<dbReference type="Gene3D" id="3.10.20.310">
    <property type="entry name" value="membrane protein fhac"/>
    <property type="match status" value="1"/>
</dbReference>
<organism evidence="11 12">
    <name type="scientific">Candidatus Nitrospira kreftii</name>
    <dbReference type="NCBI Taxonomy" id="2652173"/>
    <lineage>
        <taxon>Bacteria</taxon>
        <taxon>Pseudomonadati</taxon>
        <taxon>Nitrospirota</taxon>
        <taxon>Nitrospiria</taxon>
        <taxon>Nitrospirales</taxon>
        <taxon>Nitrospiraceae</taxon>
        <taxon>Nitrospira</taxon>
    </lineage>
</organism>
<evidence type="ECO:0000256" key="1">
    <source>
        <dbReference type="ARBA" id="ARBA00004370"/>
    </source>
</evidence>
<dbReference type="GO" id="GO:0090529">
    <property type="term" value="P:cell septum assembly"/>
    <property type="evidence" value="ECO:0007669"/>
    <property type="project" value="InterPro"/>
</dbReference>